<evidence type="ECO:0000313" key="5">
    <source>
        <dbReference type="Proteomes" id="UP001346149"/>
    </source>
</evidence>
<name>A0AAN7R2W4_TRANT</name>
<dbReference type="InterPro" id="IPR000073">
    <property type="entry name" value="AB_hydrolase_1"/>
</dbReference>
<keyword evidence="5" id="KW-1185">Reference proteome</keyword>
<protein>
    <recommendedName>
        <fullName evidence="3">AB hydrolase-1 domain-containing protein</fullName>
    </recommendedName>
</protein>
<evidence type="ECO:0000259" key="3">
    <source>
        <dbReference type="Pfam" id="PF00561"/>
    </source>
</evidence>
<dbReference type="PANTHER" id="PTHR45763:SF51">
    <property type="entry name" value="ALPHA_BETA-HYDROLASES SUPERFAMILY PROTEIN"/>
    <property type="match status" value="1"/>
</dbReference>
<comment type="caution">
    <text evidence="4">The sequence shown here is derived from an EMBL/GenBank/DDBJ whole genome shotgun (WGS) entry which is preliminary data.</text>
</comment>
<keyword evidence="2" id="KW-0812">Transmembrane</keyword>
<sequence>MAVAPARRVSAASARSHTRKAKQGHSLSTSGVFKKLLLVTFIGFLAWAYQALQPPQPKIPGSPGGPPITAPRIKLRDGRHLAYKEYGVEKDSAKYKIVVVHGFNGCRHQSLFLSQELIDNLGVHLVSFDRPGYGESDPDPKRTRKSIALDIEELADQLGLGTKFYVIGISMGGQIVWGCLKYIPHRLAGVAMLAPVVNHWWSGIPSDLVSLVYKQLLLQDQWALRVGHYAPTWFTYWWNTQKWFPSSAAIVRHPDTLSPSDKKILAKIILPKELLTVPLQQGEYESIHRDLATGFGAWEFSPVDLQNPFQNNEGRVHIWQGDEDRLVPVTIQRFIAQKLPWIKYHELPGAGHAFMLADGMPDRIAKALLLGETDGDD</sequence>
<proteinExistence type="predicted"/>
<dbReference type="InterPro" id="IPR029058">
    <property type="entry name" value="AB_hydrolase_fold"/>
</dbReference>
<dbReference type="AlphaFoldDB" id="A0AAN7R2W4"/>
<gene>
    <name evidence="4" type="ORF">SAY86_017628</name>
</gene>
<evidence type="ECO:0000256" key="1">
    <source>
        <dbReference type="SAM" id="MobiDB-lite"/>
    </source>
</evidence>
<dbReference type="Gene3D" id="3.40.50.1820">
    <property type="entry name" value="alpha/beta hydrolase"/>
    <property type="match status" value="1"/>
</dbReference>
<dbReference type="FunFam" id="3.40.50.1820:FF:000270">
    <property type="entry name" value="Alpha/beta-Hydrolases superfamily protein"/>
    <property type="match status" value="1"/>
</dbReference>
<keyword evidence="2" id="KW-0472">Membrane</keyword>
<evidence type="ECO:0000256" key="2">
    <source>
        <dbReference type="SAM" id="Phobius"/>
    </source>
</evidence>
<feature type="compositionally biased region" description="Low complexity" evidence="1">
    <location>
        <begin position="1"/>
        <end position="15"/>
    </location>
</feature>
<dbReference type="Pfam" id="PF00561">
    <property type="entry name" value="Abhydrolase_1"/>
    <property type="match status" value="1"/>
</dbReference>
<feature type="region of interest" description="Disordered" evidence="1">
    <location>
        <begin position="1"/>
        <end position="24"/>
    </location>
</feature>
<dbReference type="EMBL" id="JAXQNO010000010">
    <property type="protein sequence ID" value="KAK4790324.1"/>
    <property type="molecule type" value="Genomic_DNA"/>
</dbReference>
<organism evidence="4 5">
    <name type="scientific">Trapa natans</name>
    <name type="common">Water chestnut</name>
    <dbReference type="NCBI Taxonomy" id="22666"/>
    <lineage>
        <taxon>Eukaryota</taxon>
        <taxon>Viridiplantae</taxon>
        <taxon>Streptophyta</taxon>
        <taxon>Embryophyta</taxon>
        <taxon>Tracheophyta</taxon>
        <taxon>Spermatophyta</taxon>
        <taxon>Magnoliopsida</taxon>
        <taxon>eudicotyledons</taxon>
        <taxon>Gunneridae</taxon>
        <taxon>Pentapetalae</taxon>
        <taxon>rosids</taxon>
        <taxon>malvids</taxon>
        <taxon>Myrtales</taxon>
        <taxon>Lythraceae</taxon>
        <taxon>Trapa</taxon>
    </lineage>
</organism>
<feature type="domain" description="AB hydrolase-1" evidence="3">
    <location>
        <begin position="97"/>
        <end position="355"/>
    </location>
</feature>
<dbReference type="Proteomes" id="UP001346149">
    <property type="component" value="Unassembled WGS sequence"/>
</dbReference>
<accession>A0AAN7R2W4</accession>
<dbReference type="SUPFAM" id="SSF53474">
    <property type="entry name" value="alpha/beta-Hydrolases"/>
    <property type="match status" value="1"/>
</dbReference>
<reference evidence="4 5" key="1">
    <citation type="journal article" date="2023" name="Hortic Res">
        <title>Pangenome of water caltrop reveals structural variations and asymmetric subgenome divergence after allopolyploidization.</title>
        <authorList>
            <person name="Zhang X."/>
            <person name="Chen Y."/>
            <person name="Wang L."/>
            <person name="Yuan Y."/>
            <person name="Fang M."/>
            <person name="Shi L."/>
            <person name="Lu R."/>
            <person name="Comes H.P."/>
            <person name="Ma Y."/>
            <person name="Chen Y."/>
            <person name="Huang G."/>
            <person name="Zhou Y."/>
            <person name="Zheng Z."/>
            <person name="Qiu Y."/>
        </authorList>
    </citation>
    <scope>NUCLEOTIDE SEQUENCE [LARGE SCALE GENOMIC DNA]</scope>
    <source>
        <strain evidence="4">F231</strain>
    </source>
</reference>
<evidence type="ECO:0000313" key="4">
    <source>
        <dbReference type="EMBL" id="KAK4790324.1"/>
    </source>
</evidence>
<dbReference type="PANTHER" id="PTHR45763">
    <property type="entry name" value="HYDROLASE, ALPHA/BETA FOLD FAMILY PROTEIN, EXPRESSED-RELATED"/>
    <property type="match status" value="1"/>
</dbReference>
<feature type="transmembrane region" description="Helical" evidence="2">
    <location>
        <begin position="32"/>
        <end position="52"/>
    </location>
</feature>
<keyword evidence="2" id="KW-1133">Transmembrane helix</keyword>